<name>A0A4Q8QDB0_9FLAO</name>
<protein>
    <submittedName>
        <fullName evidence="1">Uncharacterized protein</fullName>
    </submittedName>
</protein>
<dbReference type="Proteomes" id="UP000291981">
    <property type="component" value="Unassembled WGS sequence"/>
</dbReference>
<keyword evidence="2" id="KW-1185">Reference proteome</keyword>
<sequence length="83" mass="9663">MRNVEDGQSCPRCNAHMTKTLNPAQRKLLEYLDALDGPDRVKALKWVHDVALYDSHEPLYRKEKEALYQVKVLWQLIEDTLPG</sequence>
<evidence type="ECO:0000313" key="1">
    <source>
        <dbReference type="EMBL" id="TAI47684.1"/>
    </source>
</evidence>
<dbReference type="AlphaFoldDB" id="A0A4Q8QDB0"/>
<dbReference type="EMBL" id="SGIU01000002">
    <property type="protein sequence ID" value="TAI47684.1"/>
    <property type="molecule type" value="Genomic_DNA"/>
</dbReference>
<dbReference type="RefSeq" id="WP_130614708.1">
    <property type="nucleotide sequence ID" value="NZ_SGIU01000002.1"/>
</dbReference>
<evidence type="ECO:0000313" key="2">
    <source>
        <dbReference type="Proteomes" id="UP000291981"/>
    </source>
</evidence>
<reference evidence="1 2" key="1">
    <citation type="submission" date="2019-02" db="EMBL/GenBank/DDBJ databases">
        <title>Draft genome sequence of Muricauda sp. 176CP4-71.</title>
        <authorList>
            <person name="Park J.-S."/>
        </authorList>
    </citation>
    <scope>NUCLEOTIDE SEQUENCE [LARGE SCALE GENOMIC DNA]</scope>
    <source>
        <strain evidence="1 2">176CP4-71</strain>
    </source>
</reference>
<comment type="caution">
    <text evidence="1">The sequence shown here is derived from an EMBL/GenBank/DDBJ whole genome shotgun (WGS) entry which is preliminary data.</text>
</comment>
<dbReference type="OrthoDB" id="960942at2"/>
<accession>A0A4Q8QDB0</accession>
<proteinExistence type="predicted"/>
<gene>
    <name evidence="1" type="ORF">EW142_13560</name>
</gene>
<organism evidence="1 2">
    <name type="scientific">Flagellimonas allohymeniacidonis</name>
    <dbReference type="NCBI Taxonomy" id="2517819"/>
    <lineage>
        <taxon>Bacteria</taxon>
        <taxon>Pseudomonadati</taxon>
        <taxon>Bacteroidota</taxon>
        <taxon>Flavobacteriia</taxon>
        <taxon>Flavobacteriales</taxon>
        <taxon>Flavobacteriaceae</taxon>
        <taxon>Flagellimonas</taxon>
    </lineage>
</organism>